<proteinExistence type="inferred from homology"/>
<dbReference type="Pfam" id="PF01812">
    <property type="entry name" value="5-FTHF_cyc-lig"/>
    <property type="match status" value="1"/>
</dbReference>
<dbReference type="InterPro" id="IPR024185">
    <property type="entry name" value="FTHF_cligase-like_sf"/>
</dbReference>
<comment type="cofactor">
    <cofactor evidence="4">
        <name>Mg(2+)</name>
        <dbReference type="ChEBI" id="CHEBI:18420"/>
    </cofactor>
</comment>
<dbReference type="EC" id="6.3.3.2" evidence="4"/>
<keyword evidence="3 4" id="KW-0067">ATP-binding</keyword>
<comment type="caution">
    <text evidence="5">The sequence shown here is derived from an EMBL/GenBank/DDBJ whole genome shotgun (WGS) entry which is preliminary data.</text>
</comment>
<sequence>MSTPTSEKKALRHHYRALRRGLTAQQQQSASDALLTHVATYLDKVNPSVVSGYLANDGEIDIAPILALCWQRDITTVLPIVDPNNTRQLVFARYDSSTQLRDNTYGIPEPVFNQNGLVPLADISHILLPLVAFNLHGHRLGMGGGYYDTTLSSNPHTAKLIGVAHDIQLCEDIPIEPWDVPLAGIFTPSGFSSF</sequence>
<dbReference type="Proteomes" id="UP001234343">
    <property type="component" value="Unassembled WGS sequence"/>
</dbReference>
<comment type="catalytic activity">
    <reaction evidence="4">
        <text>(6S)-5-formyl-5,6,7,8-tetrahydrofolate + ATP = (6R)-5,10-methenyltetrahydrofolate + ADP + phosphate</text>
        <dbReference type="Rhea" id="RHEA:10488"/>
        <dbReference type="ChEBI" id="CHEBI:30616"/>
        <dbReference type="ChEBI" id="CHEBI:43474"/>
        <dbReference type="ChEBI" id="CHEBI:57455"/>
        <dbReference type="ChEBI" id="CHEBI:57457"/>
        <dbReference type="ChEBI" id="CHEBI:456216"/>
        <dbReference type="EC" id="6.3.3.2"/>
    </reaction>
</comment>
<evidence type="ECO:0000256" key="1">
    <source>
        <dbReference type="ARBA" id="ARBA00010638"/>
    </source>
</evidence>
<evidence type="ECO:0000256" key="3">
    <source>
        <dbReference type="ARBA" id="ARBA00022840"/>
    </source>
</evidence>
<evidence type="ECO:0000313" key="5">
    <source>
        <dbReference type="EMBL" id="MDM7859563.1"/>
    </source>
</evidence>
<keyword evidence="2 4" id="KW-0547">Nucleotide-binding</keyword>
<dbReference type="PIRSF" id="PIRSF006806">
    <property type="entry name" value="FTHF_cligase"/>
    <property type="match status" value="1"/>
</dbReference>
<organism evidence="5 6">
    <name type="scientific">Alteromonas arenosi</name>
    <dbReference type="NCBI Taxonomy" id="3055817"/>
    <lineage>
        <taxon>Bacteria</taxon>
        <taxon>Pseudomonadati</taxon>
        <taxon>Pseudomonadota</taxon>
        <taxon>Gammaproteobacteria</taxon>
        <taxon>Alteromonadales</taxon>
        <taxon>Alteromonadaceae</taxon>
        <taxon>Alteromonas/Salinimonas group</taxon>
        <taxon>Alteromonas</taxon>
    </lineage>
</organism>
<keyword evidence="6" id="KW-1185">Reference proteome</keyword>
<gene>
    <name evidence="5" type="ORF">QTP81_02945</name>
</gene>
<evidence type="ECO:0000256" key="2">
    <source>
        <dbReference type="ARBA" id="ARBA00022741"/>
    </source>
</evidence>
<keyword evidence="4" id="KW-0460">Magnesium</keyword>
<protein>
    <recommendedName>
        <fullName evidence="4">5-formyltetrahydrofolate cyclo-ligase</fullName>
        <ecNumber evidence="4">6.3.3.2</ecNumber>
    </recommendedName>
</protein>
<dbReference type="SUPFAM" id="SSF100950">
    <property type="entry name" value="NagB/RpiA/CoA transferase-like"/>
    <property type="match status" value="1"/>
</dbReference>
<dbReference type="PANTHER" id="PTHR23407">
    <property type="entry name" value="ATPASE INHIBITOR/5-FORMYLTETRAHYDROFOLATE CYCLO-LIGASE"/>
    <property type="match status" value="1"/>
</dbReference>
<comment type="similarity">
    <text evidence="1 4">Belongs to the 5-formyltetrahydrofolate cyclo-ligase family.</text>
</comment>
<evidence type="ECO:0000256" key="4">
    <source>
        <dbReference type="RuleBase" id="RU361279"/>
    </source>
</evidence>
<dbReference type="InterPro" id="IPR002698">
    <property type="entry name" value="FTHF_cligase"/>
</dbReference>
<dbReference type="InterPro" id="IPR037171">
    <property type="entry name" value="NagB/RpiA_transferase-like"/>
</dbReference>
<accession>A0ABT7STP9</accession>
<reference evidence="5 6" key="1">
    <citation type="submission" date="2023-06" db="EMBL/GenBank/DDBJ databases">
        <title>Alteromonas sp. ASW11-36 isolated from intertidal sand.</title>
        <authorList>
            <person name="Li Y."/>
        </authorList>
    </citation>
    <scope>NUCLEOTIDE SEQUENCE [LARGE SCALE GENOMIC DNA]</scope>
    <source>
        <strain evidence="5 6">ASW11-36</strain>
    </source>
</reference>
<dbReference type="Gene3D" id="3.40.50.10420">
    <property type="entry name" value="NagB/RpiA/CoA transferase-like"/>
    <property type="match status" value="1"/>
</dbReference>
<dbReference type="GO" id="GO:0030272">
    <property type="term" value="F:5-formyltetrahydrofolate cyclo-ligase activity"/>
    <property type="evidence" value="ECO:0007669"/>
    <property type="project" value="UniProtKB-EC"/>
</dbReference>
<keyword evidence="4" id="KW-0479">Metal-binding</keyword>
<dbReference type="NCBIfam" id="TIGR02727">
    <property type="entry name" value="MTHFS_bact"/>
    <property type="match status" value="1"/>
</dbReference>
<name>A0ABT7STP9_9ALTE</name>
<dbReference type="EMBL" id="JAUCBP010000002">
    <property type="protein sequence ID" value="MDM7859563.1"/>
    <property type="molecule type" value="Genomic_DNA"/>
</dbReference>
<dbReference type="PANTHER" id="PTHR23407:SF1">
    <property type="entry name" value="5-FORMYLTETRAHYDROFOLATE CYCLO-LIGASE"/>
    <property type="match status" value="1"/>
</dbReference>
<evidence type="ECO:0000313" key="6">
    <source>
        <dbReference type="Proteomes" id="UP001234343"/>
    </source>
</evidence>
<keyword evidence="5" id="KW-0436">Ligase</keyword>
<dbReference type="RefSeq" id="WP_289363609.1">
    <property type="nucleotide sequence ID" value="NZ_JAUCBP010000002.1"/>
</dbReference>